<feature type="non-terminal residue" evidence="4">
    <location>
        <position position="261"/>
    </location>
</feature>
<evidence type="ECO:0000256" key="1">
    <source>
        <dbReference type="SAM" id="Coils"/>
    </source>
</evidence>
<dbReference type="EMBL" id="VYDO01000216">
    <property type="protein sequence ID" value="MYG38644.1"/>
    <property type="molecule type" value="Genomic_DNA"/>
</dbReference>
<feature type="chain" id="PRO_5025332206" evidence="3">
    <location>
        <begin position="30"/>
        <end position="261"/>
    </location>
</feature>
<keyword evidence="2" id="KW-0472">Membrane</keyword>
<feature type="signal peptide" evidence="3">
    <location>
        <begin position="1"/>
        <end position="29"/>
    </location>
</feature>
<keyword evidence="2" id="KW-1133">Transmembrane helix</keyword>
<name>A0A6B1FBK8_9SYNE</name>
<sequence>MALPPRHLLAGSAVAGLLFLLPVGAPANAQDNRNTGGWVQTGGVVLSFIAAVGGAVVGVKLASKSKRDDNNSAVLTRSNQLNNNVKSLDEKLAKLLEVTSDEGIRDLSNILKSKTDLASVVNTIDNLSDNLKTINQHINKVHEKALEELDKQYLGDLKKCEDENKSLKAHLKDKERKLKDQDSNENDQWKIMKDLCDKFYTSDKNSQKTNTINYLKLIKVTKSIKCSDCLDAVGKLLPNSLEILEDAIKSAEEFTDFNSDK</sequence>
<feature type="transmembrane region" description="Helical" evidence="2">
    <location>
        <begin position="39"/>
        <end position="59"/>
    </location>
</feature>
<feature type="coiled-coil region" evidence="1">
    <location>
        <begin position="124"/>
        <end position="184"/>
    </location>
</feature>
<keyword evidence="2" id="KW-0812">Transmembrane</keyword>
<evidence type="ECO:0000313" key="4">
    <source>
        <dbReference type="EMBL" id="MYG38644.1"/>
    </source>
</evidence>
<proteinExistence type="predicted"/>
<dbReference type="AlphaFoldDB" id="A0A6B1FBK8"/>
<reference evidence="4" key="1">
    <citation type="submission" date="2019-09" db="EMBL/GenBank/DDBJ databases">
        <title>Characterisation of the sponge microbiome using genome-centric metagenomics.</title>
        <authorList>
            <person name="Engelberts J.P."/>
            <person name="Robbins S.J."/>
            <person name="De Goeij J.M."/>
            <person name="Aranda M."/>
            <person name="Bell S.C."/>
            <person name="Webster N.S."/>
        </authorList>
    </citation>
    <scope>NUCLEOTIDE SEQUENCE</scope>
    <source>
        <strain evidence="4">SB0676_bin_10</strain>
    </source>
</reference>
<keyword evidence="1" id="KW-0175">Coiled coil</keyword>
<evidence type="ECO:0000256" key="3">
    <source>
        <dbReference type="SAM" id="SignalP"/>
    </source>
</evidence>
<evidence type="ECO:0000256" key="2">
    <source>
        <dbReference type="SAM" id="Phobius"/>
    </source>
</evidence>
<keyword evidence="3" id="KW-0732">Signal</keyword>
<gene>
    <name evidence="4" type="ORF">F4162_06665</name>
</gene>
<comment type="caution">
    <text evidence="4">The sequence shown here is derived from an EMBL/GenBank/DDBJ whole genome shotgun (WGS) entry which is preliminary data.</text>
</comment>
<protein>
    <submittedName>
        <fullName evidence="4">Uncharacterized protein</fullName>
    </submittedName>
</protein>
<accession>A0A6B1FBK8</accession>
<organism evidence="4">
    <name type="scientific">Synechococcus sp. SB0676_bin_10</name>
    <dbReference type="NCBI Taxonomy" id="2604869"/>
    <lineage>
        <taxon>Bacteria</taxon>
        <taxon>Bacillati</taxon>
        <taxon>Cyanobacteriota</taxon>
        <taxon>Cyanophyceae</taxon>
        <taxon>Synechococcales</taxon>
        <taxon>Synechococcaceae</taxon>
        <taxon>Synechococcus</taxon>
    </lineage>
</organism>